<evidence type="ECO:0000313" key="1">
    <source>
        <dbReference type="EMBL" id="MDL2408265.1"/>
    </source>
</evidence>
<accession>A0ABT7KI29</accession>
<dbReference type="EMBL" id="JARFYN010000031">
    <property type="protein sequence ID" value="MDL2408265.1"/>
    <property type="molecule type" value="Genomic_DNA"/>
</dbReference>
<reference evidence="1" key="1">
    <citation type="submission" date="2023-06" db="EMBL/GenBank/DDBJ databases">
        <title>Phylogenetic Diversity of Rhizobium strains.</title>
        <authorList>
            <person name="Moura F.T."/>
            <person name="Helene L.C.F."/>
            <person name="Hungria M."/>
        </authorList>
    </citation>
    <scope>NUCLEOTIDE SEQUENCE</scope>
    <source>
        <strain evidence="1">CCGE524</strain>
    </source>
</reference>
<comment type="caution">
    <text evidence="1">The sequence shown here is derived from an EMBL/GenBank/DDBJ whole genome shotgun (WGS) entry which is preliminary data.</text>
</comment>
<name>A0ABT7KI29_9HYPH</name>
<protein>
    <submittedName>
        <fullName evidence="1">Uncharacterized protein</fullName>
    </submittedName>
</protein>
<keyword evidence="2" id="KW-1185">Reference proteome</keyword>
<gene>
    <name evidence="1" type="ORF">PY650_21980</name>
</gene>
<dbReference type="Proteomes" id="UP001172630">
    <property type="component" value="Unassembled WGS sequence"/>
</dbReference>
<evidence type="ECO:0000313" key="2">
    <source>
        <dbReference type="Proteomes" id="UP001172630"/>
    </source>
</evidence>
<proteinExistence type="predicted"/>
<organism evidence="1 2">
    <name type="scientific">Rhizobium calliandrae</name>
    <dbReference type="NCBI Taxonomy" id="1312182"/>
    <lineage>
        <taxon>Bacteria</taxon>
        <taxon>Pseudomonadati</taxon>
        <taxon>Pseudomonadota</taxon>
        <taxon>Alphaproteobacteria</taxon>
        <taxon>Hyphomicrobiales</taxon>
        <taxon>Rhizobiaceae</taxon>
        <taxon>Rhizobium/Agrobacterium group</taxon>
        <taxon>Rhizobium</taxon>
    </lineage>
</organism>
<sequence length="51" mass="6065">MNIEFSYARRLALPARWVAFHRRECPIATGRYAENYFEYQQGDPPMKSRAV</sequence>
<dbReference type="RefSeq" id="WP_285881661.1">
    <property type="nucleotide sequence ID" value="NZ_JARFYN010000031.1"/>
</dbReference>